<keyword evidence="2 3" id="KW-0802">TPR repeat</keyword>
<proteinExistence type="predicted"/>
<dbReference type="InterPro" id="IPR011990">
    <property type="entry name" value="TPR-like_helical_dom_sf"/>
</dbReference>
<dbReference type="Pfam" id="PF00515">
    <property type="entry name" value="TPR_1"/>
    <property type="match status" value="2"/>
</dbReference>
<gene>
    <name evidence="4" type="ordered locus">RrIowa_1596</name>
</gene>
<dbReference type="eggNOG" id="COG0457">
    <property type="taxonomic scope" value="Bacteria"/>
</dbReference>
<reference evidence="4 5" key="1">
    <citation type="journal article" date="2008" name="Infect. Immun.">
        <title>Genomic comparison of virulent Rickettsia rickettsii Sheila Smith and avirulent Rickettsia rickettsii Iowa.</title>
        <authorList>
            <person name="Ellison D.W."/>
            <person name="Clark T.R."/>
            <person name="Sturdevant D.E."/>
            <person name="Virtaneva K."/>
            <person name="Porcella S.F."/>
            <person name="Hackstadt T."/>
        </authorList>
    </citation>
    <scope>NUCLEOTIDE SEQUENCE [LARGE SCALE GENOMIC DNA]</scope>
    <source>
        <strain evidence="4 5">Iowa</strain>
    </source>
</reference>
<dbReference type="Proteomes" id="UP000000796">
    <property type="component" value="Chromosome"/>
</dbReference>
<evidence type="ECO:0000256" key="1">
    <source>
        <dbReference type="ARBA" id="ARBA00022737"/>
    </source>
</evidence>
<feature type="repeat" description="TPR" evidence="3">
    <location>
        <begin position="80"/>
        <end position="113"/>
    </location>
</feature>
<feature type="repeat" description="TPR" evidence="3">
    <location>
        <begin position="114"/>
        <end position="147"/>
    </location>
</feature>
<evidence type="ECO:0000313" key="5">
    <source>
        <dbReference type="Proteomes" id="UP000000796"/>
    </source>
</evidence>
<dbReference type="InterPro" id="IPR019734">
    <property type="entry name" value="TPR_rpt"/>
</dbReference>
<keyword evidence="1" id="KW-0677">Repeat</keyword>
<evidence type="ECO:0000256" key="3">
    <source>
        <dbReference type="PROSITE-ProRule" id="PRU00339"/>
    </source>
</evidence>
<sequence>MVIVICFCGYKFLFNKQPESVANDFEKELAECDKAIKQNPNDAYIGYGFRLRILGLRFPEKYELALEVYNKAIALNPNHFQAYLNKGAVLIQLGKYDLALEAYNKAIEVDPSHPYAYNNKAEILRKLEKYDLSLESYNKALELEPNDFETQAQIQTLDMQKAK</sequence>
<protein>
    <submittedName>
        <fullName evidence="4">Tetratricopeptide repeat family protein</fullName>
    </submittedName>
</protein>
<dbReference type="Pfam" id="PF13181">
    <property type="entry name" value="TPR_8"/>
    <property type="match status" value="1"/>
</dbReference>
<dbReference type="InterPro" id="IPR050498">
    <property type="entry name" value="Ycf3"/>
</dbReference>
<dbReference type="PROSITE" id="PS50293">
    <property type="entry name" value="TPR_REGION"/>
    <property type="match status" value="2"/>
</dbReference>
<dbReference type="PANTHER" id="PTHR44858:SF1">
    <property type="entry name" value="UDP-N-ACETYLGLUCOSAMINE--PEPTIDE N-ACETYLGLUCOSAMINYLTRANSFERASE SPINDLY-RELATED"/>
    <property type="match status" value="1"/>
</dbReference>
<dbReference type="PANTHER" id="PTHR44858">
    <property type="entry name" value="TETRATRICOPEPTIDE REPEAT PROTEIN 6"/>
    <property type="match status" value="1"/>
</dbReference>
<evidence type="ECO:0000313" key="4">
    <source>
        <dbReference type="EMBL" id="ABY73311.1"/>
    </source>
</evidence>
<name>B0BVQ1_RICRO</name>
<dbReference type="SUPFAM" id="SSF48452">
    <property type="entry name" value="TPR-like"/>
    <property type="match status" value="1"/>
</dbReference>
<dbReference type="EMBL" id="CP000766">
    <property type="protein sequence ID" value="ABY73311.1"/>
    <property type="molecule type" value="Genomic_DNA"/>
</dbReference>
<dbReference type="PROSITE" id="PS50005">
    <property type="entry name" value="TPR"/>
    <property type="match status" value="2"/>
</dbReference>
<dbReference type="eggNOG" id="COG3063">
    <property type="taxonomic scope" value="Bacteria"/>
</dbReference>
<evidence type="ECO:0000256" key="2">
    <source>
        <dbReference type="ARBA" id="ARBA00022803"/>
    </source>
</evidence>
<dbReference type="SMART" id="SM00028">
    <property type="entry name" value="TPR"/>
    <property type="match status" value="3"/>
</dbReference>
<dbReference type="Gene3D" id="1.25.40.10">
    <property type="entry name" value="Tetratricopeptide repeat domain"/>
    <property type="match status" value="2"/>
</dbReference>
<dbReference type="KEGG" id="rrj:RrIowa_1596"/>
<accession>B0BVQ1</accession>
<keyword evidence="5" id="KW-1185">Reference proteome</keyword>
<dbReference type="AlphaFoldDB" id="B0BVQ1"/>
<organism evidence="4 5">
    <name type="scientific">Rickettsia rickettsii (strain Iowa)</name>
    <dbReference type="NCBI Taxonomy" id="452659"/>
    <lineage>
        <taxon>Bacteria</taxon>
        <taxon>Pseudomonadati</taxon>
        <taxon>Pseudomonadota</taxon>
        <taxon>Alphaproteobacteria</taxon>
        <taxon>Rickettsiales</taxon>
        <taxon>Rickettsiaceae</taxon>
        <taxon>Rickettsieae</taxon>
        <taxon>Rickettsia</taxon>
        <taxon>spotted fever group</taxon>
    </lineage>
</organism>
<dbReference type="HOGENOM" id="CLU_003728_14_1_5"/>
<reference evidence="4 5" key="2">
    <citation type="journal article" date="2015" name="Infect. Immun.">
        <title>Comparative genome sequencing of Rickettsia rickettsii strains that differ in virulence.</title>
        <authorList>
            <person name="Clark T.R."/>
            <person name="Noriea N.F."/>
            <person name="Bublitz D.C."/>
            <person name="Ellison D.W."/>
            <person name="Martens C."/>
            <person name="Lutter E.I."/>
            <person name="Hackstadt T."/>
        </authorList>
    </citation>
    <scope>NUCLEOTIDE SEQUENCE [LARGE SCALE GENOMIC DNA]</scope>
    <source>
        <strain evidence="4 5">Iowa</strain>
    </source>
</reference>